<dbReference type="OrthoDB" id="9809364at2"/>
<gene>
    <name evidence="1" type="ORF">D3Y59_17630</name>
</gene>
<organism evidence="1 2">
    <name type="scientific">Hymenobacter oligotrophus</name>
    <dbReference type="NCBI Taxonomy" id="2319843"/>
    <lineage>
        <taxon>Bacteria</taxon>
        <taxon>Pseudomonadati</taxon>
        <taxon>Bacteroidota</taxon>
        <taxon>Cytophagia</taxon>
        <taxon>Cytophagales</taxon>
        <taxon>Hymenobacteraceae</taxon>
        <taxon>Hymenobacter</taxon>
    </lineage>
</organism>
<name>A0A3B7RCQ5_9BACT</name>
<dbReference type="PROSITE" id="PS51257">
    <property type="entry name" value="PROKAR_LIPOPROTEIN"/>
    <property type="match status" value="1"/>
</dbReference>
<dbReference type="EMBL" id="CP032317">
    <property type="protein sequence ID" value="AYA38711.1"/>
    <property type="molecule type" value="Genomic_DNA"/>
</dbReference>
<dbReference type="AlphaFoldDB" id="A0A3B7RCQ5"/>
<dbReference type="KEGG" id="hyh:D3Y59_17630"/>
<accession>A0A3B7RCQ5</accession>
<evidence type="ECO:0000313" key="1">
    <source>
        <dbReference type="EMBL" id="AYA38711.1"/>
    </source>
</evidence>
<dbReference type="SUPFAM" id="SSF82171">
    <property type="entry name" value="DPP6 N-terminal domain-like"/>
    <property type="match status" value="1"/>
</dbReference>
<evidence type="ECO:0000313" key="2">
    <source>
        <dbReference type="Proteomes" id="UP000262802"/>
    </source>
</evidence>
<dbReference type="Gene3D" id="2.130.10.10">
    <property type="entry name" value="YVTN repeat-like/Quinoprotein amine dehydrogenase"/>
    <property type="match status" value="1"/>
</dbReference>
<dbReference type="Pfam" id="PF07676">
    <property type="entry name" value="PD40"/>
    <property type="match status" value="4"/>
</dbReference>
<protein>
    <submittedName>
        <fullName evidence="1">Uncharacterized protein</fullName>
    </submittedName>
</protein>
<dbReference type="InterPro" id="IPR011042">
    <property type="entry name" value="6-blade_b-propeller_TolB-like"/>
</dbReference>
<reference evidence="1 2" key="1">
    <citation type="submission" date="2018-09" db="EMBL/GenBank/DDBJ databases">
        <title>Hymenobacter medium sp. nov., isolated from R2A medium.</title>
        <authorList>
            <person name="Yingchao G."/>
        </authorList>
    </citation>
    <scope>NUCLEOTIDE SEQUENCE [LARGE SCALE GENOMIC DNA]</scope>
    <source>
        <strain evidence="2">sh-6</strain>
    </source>
</reference>
<proteinExistence type="predicted"/>
<dbReference type="InterPro" id="IPR015943">
    <property type="entry name" value="WD40/YVTN_repeat-like_dom_sf"/>
</dbReference>
<dbReference type="RefSeq" id="WP_119446240.1">
    <property type="nucleotide sequence ID" value="NZ_CP032317.1"/>
</dbReference>
<dbReference type="Proteomes" id="UP000262802">
    <property type="component" value="Chromosome"/>
</dbReference>
<dbReference type="Gene3D" id="2.120.10.30">
    <property type="entry name" value="TolB, C-terminal domain"/>
    <property type="match status" value="1"/>
</dbReference>
<sequence>MRRFAFEHLMAWPAVFGLLGAVGLSCTRPATTSLKLPPVLDLGNLAAAPAELVGPGTLSTEANEYNPSLAPDGRTLVFARSKPDFQEAHIFISRLERGQWQAPQPVPFADARYADSDPTFSPDGRTLYFASDRPAPSRDSTRRDLDLWQVSWDGRTWGQPQHLGSDINGKGMELGPSFHEGYLYFSSARRSGHGGLDGYRSRLAQGRFGAPENLGPELNTKASESDLEITPDGRWLLFWSDRSTGLGAGDLYAAPRTATGWGTPVHLPGSCNSPQFELTPTLSADGQWLYFGSMRSVSEAAPNGILNGQSNLYRVRLRPGKAPASAAR</sequence>
<dbReference type="InterPro" id="IPR011659">
    <property type="entry name" value="WD40"/>
</dbReference>
<keyword evidence="2" id="KW-1185">Reference proteome</keyword>